<dbReference type="AlphaFoldDB" id="D2QUZ9"/>
<sequence>MRLIITYILLFSFETTLAQSDMNFLYGTKLDSLSYEKRRIESFFGLKLTIDGNTKFRSCTLVQGVDLESPTFKGKVDFSNSLFLQKADFQKPEFLKSSYFNNSVFYKGANFSGVIFSKTANFSGAQFLDNVDFSDSEFSEIVYLNNAIFPQKLTFNGARFGEVPNFDFAQLPDSLILNNVNLSSIKSNIFFNNMELDSLRKRTGNLNQKCTIFLHHVDFSKIVINFEKFKLGFNESTNYEDRVSQYQQLIKRCQDLGMESSVEGFSIVLQKLKLQQAWGTFAPFFIKFQYYWWNFGFKRSLILRNIIFAFLISFIIFFIGFKKFALVYFPVDQLGLTSKDALILCYNRSLINQINNRFKIVLFYTALIFFGWKMDHSKVNYRAYPWTSILVYLIYVVGLIHIAYLVGFVIDH</sequence>
<feature type="transmembrane region" description="Helical" evidence="1">
    <location>
        <begin position="301"/>
        <end position="321"/>
    </location>
</feature>
<evidence type="ECO:0000313" key="2">
    <source>
        <dbReference type="EMBL" id="ADB42631.1"/>
    </source>
</evidence>
<dbReference type="InterPro" id="IPR001646">
    <property type="entry name" value="5peptide_repeat"/>
</dbReference>
<dbReference type="Gene3D" id="2.160.20.80">
    <property type="entry name" value="E3 ubiquitin-protein ligase SopA"/>
    <property type="match status" value="1"/>
</dbReference>
<keyword evidence="2" id="KW-0614">Plasmid</keyword>
<geneLocation type="plasmid" evidence="2 3">
    <name>pSLIN01</name>
</geneLocation>
<dbReference type="Pfam" id="PF13576">
    <property type="entry name" value="Pentapeptide_3"/>
    <property type="match status" value="1"/>
</dbReference>
<dbReference type="Proteomes" id="UP000002028">
    <property type="component" value="Plasmid pSLIN01"/>
</dbReference>
<proteinExistence type="predicted"/>
<keyword evidence="1" id="KW-0812">Transmembrane</keyword>
<protein>
    <recommendedName>
        <fullName evidence="4">Pentapeptide repeat protein</fullName>
    </recommendedName>
</protein>
<gene>
    <name evidence="2" type="ordered locus">Slin_6675</name>
</gene>
<keyword evidence="1" id="KW-0472">Membrane</keyword>
<dbReference type="HOGENOM" id="CLU_667144_0_0_10"/>
<organism evidence="2 3">
    <name type="scientific">Spirosoma linguale (strain ATCC 33905 / DSM 74 / LMG 10896 / Claus 1)</name>
    <dbReference type="NCBI Taxonomy" id="504472"/>
    <lineage>
        <taxon>Bacteria</taxon>
        <taxon>Pseudomonadati</taxon>
        <taxon>Bacteroidota</taxon>
        <taxon>Cytophagia</taxon>
        <taxon>Cytophagales</taxon>
        <taxon>Cytophagaceae</taxon>
        <taxon>Spirosoma</taxon>
    </lineage>
</organism>
<feature type="transmembrane region" description="Helical" evidence="1">
    <location>
        <begin position="358"/>
        <end position="374"/>
    </location>
</feature>
<keyword evidence="3" id="KW-1185">Reference proteome</keyword>
<reference evidence="2 3" key="1">
    <citation type="journal article" date="2010" name="Stand. Genomic Sci.">
        <title>Complete genome sequence of Spirosoma linguale type strain (1).</title>
        <authorList>
            <person name="Lail K."/>
            <person name="Sikorski J."/>
            <person name="Saunders E."/>
            <person name="Lapidus A."/>
            <person name="Glavina Del Rio T."/>
            <person name="Copeland A."/>
            <person name="Tice H."/>
            <person name="Cheng J.-F."/>
            <person name="Lucas S."/>
            <person name="Nolan M."/>
            <person name="Bruce D."/>
            <person name="Goodwin L."/>
            <person name="Pitluck S."/>
            <person name="Ivanova N."/>
            <person name="Mavromatis K."/>
            <person name="Ovchinnikova G."/>
            <person name="Pati A."/>
            <person name="Chen A."/>
            <person name="Palaniappan K."/>
            <person name="Land M."/>
            <person name="Hauser L."/>
            <person name="Chang Y.-J."/>
            <person name="Jeffries C.D."/>
            <person name="Chain P."/>
            <person name="Brettin T."/>
            <person name="Detter J.C."/>
            <person name="Schuetze A."/>
            <person name="Rohde M."/>
            <person name="Tindall B.J."/>
            <person name="Goeker M."/>
            <person name="Bristow J."/>
            <person name="Eisen J.A."/>
            <person name="Markowitz V."/>
            <person name="Hugenholtz P."/>
            <person name="Kyrpides N.C."/>
            <person name="Klenk H.-P."/>
            <person name="Chen F."/>
        </authorList>
    </citation>
    <scope>NUCLEOTIDE SEQUENCE [LARGE SCALE GENOMIC DNA]</scope>
    <source>
        <strain evidence="3">ATCC 33905 / DSM 74 / LMG 10896 / Claus 1</strain>
    </source>
</reference>
<accession>D2QUZ9</accession>
<keyword evidence="1" id="KW-1133">Transmembrane helix</keyword>
<evidence type="ECO:0000256" key="1">
    <source>
        <dbReference type="SAM" id="Phobius"/>
    </source>
</evidence>
<dbReference type="EMBL" id="CP001770">
    <property type="protein sequence ID" value="ADB42631.1"/>
    <property type="molecule type" value="Genomic_DNA"/>
</dbReference>
<evidence type="ECO:0008006" key="4">
    <source>
        <dbReference type="Google" id="ProtNLM"/>
    </source>
</evidence>
<name>D2QUZ9_SPILD</name>
<evidence type="ECO:0000313" key="3">
    <source>
        <dbReference type="Proteomes" id="UP000002028"/>
    </source>
</evidence>
<dbReference type="KEGG" id="sli:Slin_6675"/>
<feature type="transmembrane region" description="Helical" evidence="1">
    <location>
        <begin position="386"/>
        <end position="410"/>
    </location>
</feature>